<keyword evidence="1" id="KW-0732">Signal</keyword>
<proteinExistence type="predicted"/>
<evidence type="ECO:0000313" key="2">
    <source>
        <dbReference type="EMBL" id="MDC0720239.1"/>
    </source>
</evidence>
<dbReference type="Gene3D" id="3.10.450.710">
    <property type="entry name" value="Tgt2/MlaC"/>
    <property type="match status" value="1"/>
</dbReference>
<dbReference type="RefSeq" id="WP_272088729.1">
    <property type="nucleotide sequence ID" value="NZ_JAQNDL010000002.1"/>
</dbReference>
<dbReference type="InterPro" id="IPR008869">
    <property type="entry name" value="MlaC/ttg2D"/>
</dbReference>
<evidence type="ECO:0000313" key="3">
    <source>
        <dbReference type="Proteomes" id="UP001221686"/>
    </source>
</evidence>
<dbReference type="PANTHER" id="PTHR36573:SF1">
    <property type="entry name" value="INTERMEMBRANE PHOSPHOLIPID TRANSPORT SYSTEM BINDING PROTEIN MLAC"/>
    <property type="match status" value="1"/>
</dbReference>
<feature type="chain" id="PRO_5046626102" evidence="1">
    <location>
        <begin position="32"/>
        <end position="211"/>
    </location>
</feature>
<reference evidence="2 3" key="1">
    <citation type="submission" date="2022-11" db="EMBL/GenBank/DDBJ databases">
        <title>Minimal conservation of predation-associated metabolite biosynthetic gene clusters underscores biosynthetic potential of Myxococcota including descriptions for ten novel species: Archangium lansinium sp. nov., Myxococcus landrumus sp. nov., Nannocystis bai.</title>
        <authorList>
            <person name="Ahearne A."/>
            <person name="Stevens C."/>
            <person name="Dowd S."/>
        </authorList>
    </citation>
    <scope>NUCLEOTIDE SEQUENCE [LARGE SCALE GENOMIC DNA]</scope>
    <source>
        <strain evidence="2 3">BB15-2</strain>
    </source>
</reference>
<evidence type="ECO:0000256" key="1">
    <source>
        <dbReference type="SAM" id="SignalP"/>
    </source>
</evidence>
<feature type="signal peptide" evidence="1">
    <location>
        <begin position="1"/>
        <end position="31"/>
    </location>
</feature>
<organism evidence="2 3">
    <name type="scientific">Nannocystis bainbridge</name>
    <dbReference type="NCBI Taxonomy" id="2995303"/>
    <lineage>
        <taxon>Bacteria</taxon>
        <taxon>Pseudomonadati</taxon>
        <taxon>Myxococcota</taxon>
        <taxon>Polyangia</taxon>
        <taxon>Nannocystales</taxon>
        <taxon>Nannocystaceae</taxon>
        <taxon>Nannocystis</taxon>
    </lineage>
</organism>
<dbReference type="InterPro" id="IPR042245">
    <property type="entry name" value="Tgt2/MlaC_sf"/>
</dbReference>
<gene>
    <name evidence="2" type="ORF">POL25_25290</name>
</gene>
<dbReference type="Proteomes" id="UP001221686">
    <property type="component" value="Unassembled WGS sequence"/>
</dbReference>
<dbReference type="EMBL" id="JAQNDL010000002">
    <property type="protein sequence ID" value="MDC0720239.1"/>
    <property type="molecule type" value="Genomic_DNA"/>
</dbReference>
<keyword evidence="3" id="KW-1185">Reference proteome</keyword>
<dbReference type="PANTHER" id="PTHR36573">
    <property type="entry name" value="INTERMEMBRANE PHOSPHOLIPID TRANSPORT SYSTEM BINDING PROTEIN MLAC"/>
    <property type="match status" value="1"/>
</dbReference>
<sequence>MPNSARSLIAGFALSFVSAVAFLGHAPAAAAATPTVTPSAVFKERHSKVLELVKKRADPETLAKEVDQLLDYKALAEASLGGPARYANKCAPRCAEFEALLTKLIRENYLKRLRSDKKYELTIVGEEAKVGGDMRVITNIALTRDGKAEVVEVVYVMHAVGDTWKVEDIITDGVSLAKNYKFEFNKIIRDKGVDELILRLDNKLVELAKKN</sequence>
<accession>A0ABT5E2Y8</accession>
<name>A0ABT5E2Y8_9BACT</name>
<comment type="caution">
    <text evidence="2">The sequence shown here is derived from an EMBL/GenBank/DDBJ whole genome shotgun (WGS) entry which is preliminary data.</text>
</comment>
<protein>
    <submittedName>
        <fullName evidence="2">ABC transporter substrate-binding protein</fullName>
    </submittedName>
</protein>
<dbReference type="Pfam" id="PF05494">
    <property type="entry name" value="MlaC"/>
    <property type="match status" value="1"/>
</dbReference>